<proteinExistence type="predicted"/>
<organism evidence="2 3">
    <name type="scientific">Tilletia horrida</name>
    <dbReference type="NCBI Taxonomy" id="155126"/>
    <lineage>
        <taxon>Eukaryota</taxon>
        <taxon>Fungi</taxon>
        <taxon>Dikarya</taxon>
        <taxon>Basidiomycota</taxon>
        <taxon>Ustilaginomycotina</taxon>
        <taxon>Exobasidiomycetes</taxon>
        <taxon>Tilletiales</taxon>
        <taxon>Tilletiaceae</taxon>
        <taxon>Tilletia</taxon>
    </lineage>
</organism>
<dbReference type="AlphaFoldDB" id="A0AAN6JQ24"/>
<protein>
    <submittedName>
        <fullName evidence="2">Uncharacterized protein</fullName>
    </submittedName>
</protein>
<evidence type="ECO:0000313" key="3">
    <source>
        <dbReference type="Proteomes" id="UP001176521"/>
    </source>
</evidence>
<feature type="region of interest" description="Disordered" evidence="1">
    <location>
        <begin position="121"/>
        <end position="154"/>
    </location>
</feature>
<name>A0AAN6JQ24_9BASI</name>
<sequence length="154" mass="17538">MGDIDKYCNDLKGRLSRALDSSFYKTEVHALIQDHLSMFRKQSLLYEAAQASAYASQRTIAHLRGELHQAQNKANEKALSNLIERLHSDLQEHTRAAREAYDQVNCELKLRLQEAMQALAKDKEVRTADDFALPSPRKRRHPPPTSNKDSPIAI</sequence>
<accession>A0AAN6JQ24</accession>
<dbReference type="EMBL" id="JAPDMQ010000288">
    <property type="protein sequence ID" value="KAK0528020.1"/>
    <property type="molecule type" value="Genomic_DNA"/>
</dbReference>
<gene>
    <name evidence="2" type="ORF">OC842_004683</name>
</gene>
<comment type="caution">
    <text evidence="2">The sequence shown here is derived from an EMBL/GenBank/DDBJ whole genome shotgun (WGS) entry which is preliminary data.</text>
</comment>
<reference evidence="2" key="1">
    <citation type="journal article" date="2023" name="PhytoFront">
        <title>Draft Genome Resources of Seven Strains of Tilletia horrida, Causal Agent of Kernel Smut of Rice.</title>
        <authorList>
            <person name="Khanal S."/>
            <person name="Antony Babu S."/>
            <person name="Zhou X.G."/>
        </authorList>
    </citation>
    <scope>NUCLEOTIDE SEQUENCE</scope>
    <source>
        <strain evidence="2">TX3</strain>
    </source>
</reference>
<keyword evidence="3" id="KW-1185">Reference proteome</keyword>
<dbReference type="Proteomes" id="UP001176521">
    <property type="component" value="Unassembled WGS sequence"/>
</dbReference>
<evidence type="ECO:0000256" key="1">
    <source>
        <dbReference type="SAM" id="MobiDB-lite"/>
    </source>
</evidence>
<evidence type="ECO:0000313" key="2">
    <source>
        <dbReference type="EMBL" id="KAK0528020.1"/>
    </source>
</evidence>